<dbReference type="EMBL" id="JAMRXG010000022">
    <property type="protein sequence ID" value="MCM6778484.1"/>
    <property type="molecule type" value="Genomic_DNA"/>
</dbReference>
<protein>
    <submittedName>
        <fullName evidence="1">Uncharacterized protein</fullName>
    </submittedName>
</protein>
<evidence type="ECO:0000313" key="2">
    <source>
        <dbReference type="Proteomes" id="UP001139157"/>
    </source>
</evidence>
<reference evidence="1" key="1">
    <citation type="submission" date="2022-06" db="EMBL/GenBank/DDBJ databases">
        <title>Novel species in genus nocardia.</title>
        <authorList>
            <person name="Li F."/>
        </authorList>
    </citation>
    <scope>NUCLEOTIDE SEQUENCE</scope>
    <source>
        <strain evidence="1">CDC141</strain>
    </source>
</reference>
<comment type="caution">
    <text evidence="1">The sequence shown here is derived from an EMBL/GenBank/DDBJ whole genome shotgun (WGS) entry which is preliminary data.</text>
</comment>
<name>A0A9X2ECT7_9NOCA</name>
<dbReference type="AlphaFoldDB" id="A0A9X2ECT7"/>
<organism evidence="1 2">
    <name type="scientific">Nocardia pulmonis</name>
    <dbReference type="NCBI Taxonomy" id="2951408"/>
    <lineage>
        <taxon>Bacteria</taxon>
        <taxon>Bacillati</taxon>
        <taxon>Actinomycetota</taxon>
        <taxon>Actinomycetes</taxon>
        <taxon>Mycobacteriales</taxon>
        <taxon>Nocardiaceae</taxon>
        <taxon>Nocardia</taxon>
    </lineage>
</organism>
<keyword evidence="2" id="KW-1185">Reference proteome</keyword>
<proteinExistence type="predicted"/>
<dbReference type="RefSeq" id="WP_251917995.1">
    <property type="nucleotide sequence ID" value="NZ_JAMRXG010000022.1"/>
</dbReference>
<evidence type="ECO:0000313" key="1">
    <source>
        <dbReference type="EMBL" id="MCM6778484.1"/>
    </source>
</evidence>
<dbReference type="Proteomes" id="UP001139157">
    <property type="component" value="Unassembled WGS sequence"/>
</dbReference>
<gene>
    <name evidence="1" type="ORF">NDR86_33845</name>
</gene>
<accession>A0A9X2ECT7</accession>
<sequence>MIVLFDWLSSTDLHTVPITHPAHKQAWADLRTRLERAADEDVTTATAMEIATAQEDVAPDMGG</sequence>